<dbReference type="Proteomes" id="UP001168579">
    <property type="component" value="Unassembled WGS sequence"/>
</dbReference>
<keyword evidence="1" id="KW-0472">Membrane</keyword>
<keyword evidence="3" id="KW-1185">Reference proteome</keyword>
<evidence type="ECO:0000313" key="3">
    <source>
        <dbReference type="Proteomes" id="UP001168579"/>
    </source>
</evidence>
<protein>
    <submittedName>
        <fullName evidence="2">Uncharacterized protein</fullName>
    </submittedName>
</protein>
<reference evidence="2" key="2">
    <citation type="submission" date="2023-06" db="EMBL/GenBank/DDBJ databases">
        <authorList>
            <person name="Lucena T."/>
            <person name="Sun Q."/>
        </authorList>
    </citation>
    <scope>NUCLEOTIDE SEQUENCE</scope>
    <source>
        <strain evidence="2">CECT 8869</strain>
    </source>
</reference>
<gene>
    <name evidence="2" type="ORF">Q2T41_18190</name>
</gene>
<organism evidence="2 3">
    <name type="scientific">Maribacter confluentis</name>
    <dbReference type="NCBI Taxonomy" id="1656093"/>
    <lineage>
        <taxon>Bacteria</taxon>
        <taxon>Pseudomonadati</taxon>
        <taxon>Bacteroidota</taxon>
        <taxon>Flavobacteriia</taxon>
        <taxon>Flavobacteriales</taxon>
        <taxon>Flavobacteriaceae</taxon>
        <taxon>Maribacter</taxon>
    </lineage>
</organism>
<comment type="caution">
    <text evidence="2">The sequence shown here is derived from an EMBL/GenBank/DDBJ whole genome shotgun (WGS) entry which is preliminary data.</text>
</comment>
<name>A0ABT8RVB8_9FLAO</name>
<evidence type="ECO:0000313" key="2">
    <source>
        <dbReference type="EMBL" id="MDO1514588.1"/>
    </source>
</evidence>
<feature type="transmembrane region" description="Helical" evidence="1">
    <location>
        <begin position="30"/>
        <end position="63"/>
    </location>
</feature>
<reference evidence="2" key="1">
    <citation type="journal article" date="2014" name="Int. J. Syst. Evol. Microbiol.">
        <title>Complete genome of a new Firmicutes species belonging to the dominant human colonic microbiota ('Ruminococcus bicirculans') reveals two chromosomes and a selective capacity to utilize plant glucans.</title>
        <authorList>
            <consortium name="NISC Comparative Sequencing Program"/>
            <person name="Wegmann U."/>
            <person name="Louis P."/>
            <person name="Goesmann A."/>
            <person name="Henrissat B."/>
            <person name="Duncan S.H."/>
            <person name="Flint H.J."/>
        </authorList>
    </citation>
    <scope>NUCLEOTIDE SEQUENCE</scope>
    <source>
        <strain evidence="2">CECT 8869</strain>
    </source>
</reference>
<keyword evidence="1" id="KW-1133">Transmembrane helix</keyword>
<evidence type="ECO:0000256" key="1">
    <source>
        <dbReference type="SAM" id="Phobius"/>
    </source>
</evidence>
<proteinExistence type="predicted"/>
<dbReference type="RefSeq" id="WP_304437242.1">
    <property type="nucleotide sequence ID" value="NZ_JAUKUC010000001.1"/>
</dbReference>
<keyword evidence="1" id="KW-0812">Transmembrane</keyword>
<dbReference type="EMBL" id="JAUKUC010000001">
    <property type="protein sequence ID" value="MDO1514588.1"/>
    <property type="molecule type" value="Genomic_DNA"/>
</dbReference>
<sequence length="162" mass="19362">MNESENYFRISKNGHVHTLSDRIPLKWKELIIWTSASFIFLIIVFGWLVGIFIATLTLIGYTLYRFASWIYYSEVKIDEKSGKITRLKKIFDQTQKTELIDDKFDPNRFEFTELNRSGKTKFLMNYRTYKNNELLILKNQADKELIEKYIAEKITVYNTVYN</sequence>
<accession>A0ABT8RVB8</accession>